<keyword evidence="2" id="KW-1185">Reference proteome</keyword>
<gene>
    <name evidence="1" type="ORF">AWR26_24910</name>
</gene>
<proteinExistence type="predicted"/>
<reference evidence="1 2" key="1">
    <citation type="submission" date="2021-03" db="EMBL/GenBank/DDBJ databases">
        <authorList>
            <person name="Li Y."/>
            <person name="Li S."/>
            <person name="Chen M."/>
            <person name="Peng G."/>
            <person name="Tan Z."/>
            <person name="An Q."/>
        </authorList>
    </citation>
    <scope>NUCLEOTIDE SEQUENCE [LARGE SCALE GENOMIC DNA]</scope>
    <source>
        <strain evidence="1 2">Ola 51</strain>
    </source>
</reference>
<dbReference type="RefSeq" id="WP_139227893.1">
    <property type="nucleotide sequence ID" value="NZ_CP014007.2"/>
</dbReference>
<protein>
    <submittedName>
        <fullName evidence="1">Uncharacterized protein</fullName>
    </submittedName>
</protein>
<name>A0ABX7PYQ2_9ENTR</name>
<evidence type="ECO:0000313" key="1">
    <source>
        <dbReference type="EMBL" id="QSV12525.1"/>
    </source>
</evidence>
<dbReference type="EMBL" id="CP014007">
    <property type="protein sequence ID" value="QSV12525.1"/>
    <property type="molecule type" value="Genomic_DNA"/>
</dbReference>
<evidence type="ECO:0000313" key="2">
    <source>
        <dbReference type="Proteomes" id="UP000078227"/>
    </source>
</evidence>
<organism evidence="1 2">
    <name type="scientific">Kosakonia oryzae</name>
    <dbReference type="NCBI Taxonomy" id="497725"/>
    <lineage>
        <taxon>Bacteria</taxon>
        <taxon>Pseudomonadati</taxon>
        <taxon>Pseudomonadota</taxon>
        <taxon>Gammaproteobacteria</taxon>
        <taxon>Enterobacterales</taxon>
        <taxon>Enterobacteriaceae</taxon>
        <taxon>Kosakonia</taxon>
    </lineage>
</organism>
<accession>A0ABX7PYQ2</accession>
<dbReference type="Proteomes" id="UP000078227">
    <property type="component" value="Chromosome"/>
</dbReference>
<sequence length="78" mass="9041">MKTILIYIVYLANYKELNIRAENIKCLTPPPIQFANLLTISLLRHSVIYEALRSQPPFEFFISLNQEDKEALPPCNAF</sequence>